<dbReference type="GO" id="GO:0006360">
    <property type="term" value="P:transcription by RNA polymerase I"/>
    <property type="evidence" value="ECO:0007669"/>
    <property type="project" value="InterPro"/>
</dbReference>
<feature type="region of interest" description="Disordered" evidence="11">
    <location>
        <begin position="1"/>
        <end position="24"/>
    </location>
</feature>
<evidence type="ECO:0000256" key="8">
    <source>
        <dbReference type="ARBA" id="ARBA00077335"/>
    </source>
</evidence>
<evidence type="ECO:0000256" key="7">
    <source>
        <dbReference type="ARBA" id="ARBA00073463"/>
    </source>
</evidence>
<evidence type="ECO:0000313" key="13">
    <source>
        <dbReference type="RefSeq" id="XP_007941261.1"/>
    </source>
</evidence>
<gene>
    <name evidence="13" type="primary">POLR1G</name>
</gene>
<dbReference type="OrthoDB" id="10071093at2759"/>
<accession>A0A8B7A523</accession>
<dbReference type="GO" id="GO:0003723">
    <property type="term" value="F:RNA binding"/>
    <property type="evidence" value="ECO:0007669"/>
    <property type="project" value="TreeGrafter"/>
</dbReference>
<feature type="compositionally biased region" description="Low complexity" evidence="11">
    <location>
        <begin position="442"/>
        <end position="455"/>
    </location>
</feature>
<evidence type="ECO:0000256" key="5">
    <source>
        <dbReference type="ARBA" id="ARBA00061467"/>
    </source>
</evidence>
<evidence type="ECO:0000256" key="3">
    <source>
        <dbReference type="ARBA" id="ARBA00022990"/>
    </source>
</evidence>
<comment type="subcellular location">
    <subcellularLocation>
        <location evidence="1">Nucleus</location>
        <location evidence="1">Nucleolus</location>
    </subcellularLocation>
</comment>
<dbReference type="GO" id="GO:0009303">
    <property type="term" value="P:rRNA transcription"/>
    <property type="evidence" value="ECO:0007669"/>
    <property type="project" value="UniProtKB-ARBA"/>
</dbReference>
<dbReference type="Proteomes" id="UP000694850">
    <property type="component" value="Unplaced"/>
</dbReference>
<keyword evidence="13" id="KW-0804">Transcription</keyword>
<organism evidence="12 13">
    <name type="scientific">Orycteropus afer afer</name>
    <dbReference type="NCBI Taxonomy" id="1230840"/>
    <lineage>
        <taxon>Eukaryota</taxon>
        <taxon>Metazoa</taxon>
        <taxon>Chordata</taxon>
        <taxon>Craniata</taxon>
        <taxon>Vertebrata</taxon>
        <taxon>Euteleostomi</taxon>
        <taxon>Mammalia</taxon>
        <taxon>Eutheria</taxon>
        <taxon>Afrotheria</taxon>
        <taxon>Tubulidentata</taxon>
        <taxon>Orycteropodidae</taxon>
        <taxon>Orycteropus</taxon>
    </lineage>
</organism>
<protein>
    <recommendedName>
        <fullName evidence="7">DNA-directed RNA polymerase I subunit RPA34</fullName>
    </recommendedName>
    <alternativeName>
        <fullName evidence="9">A34.5</fullName>
    </alternativeName>
    <alternativeName>
        <fullName evidence="10">DNA-directed RNA polymerase I subunit G</fullName>
    </alternativeName>
    <alternativeName>
        <fullName evidence="8">RNA polymerase I-associated factor PAF49</fullName>
    </alternativeName>
</protein>
<reference evidence="13" key="1">
    <citation type="submission" date="2025-08" db="UniProtKB">
        <authorList>
            <consortium name="RefSeq"/>
        </authorList>
    </citation>
    <scope>IDENTIFICATION</scope>
</reference>
<sequence>MAEAASDGAARFSCPPNFAATPPASELPRVSLEALADPDTELWLIRAPADFAPDCLNGRVVPLSGSQIVKGKLAGKRRRYRVLSCRDPQAVEATLLAPSAKTDGGLTCAPTPQGSIRIFEGLQESLPGTPLQPIPSSPPPQIPPGLRPRFAAFGGSLPVTGPGAALALKTPATGKKKKRRQLLDASVPQEAVNGHGTLEVDTALGSPEMHVGKKKKKKQQQEVAVMGLLAKEPEADTPEALGAPLPSTTKKQKRQLREAEAVKLETGMAEPEAEMVKPELTEPLEEMVLPAAKTRQKGTAGVGPVQAGTAEPRPQVGVELQGEAMLSPSTKKRKKAKGQLVRPEAGIETGKPETRCLELRGEPMGPELPVPGEPLTVAAEASAKKRRKKDNGLIVMTEPCDEVTEPERPADTQPQAAPASTKKKKERRQKVTEAGTERADVPGALAEPALPGPGESEAQVTAASATKRRKLQRDQEGGRPGTGPQEEMPESNWEPGEVATGGRERKRKKDLQQDPV</sequence>
<evidence type="ECO:0000256" key="9">
    <source>
        <dbReference type="ARBA" id="ARBA00079154"/>
    </source>
</evidence>
<proteinExistence type="inferred from homology"/>
<feature type="region of interest" description="Disordered" evidence="11">
    <location>
        <begin position="297"/>
        <end position="516"/>
    </location>
</feature>
<evidence type="ECO:0000313" key="12">
    <source>
        <dbReference type="Proteomes" id="UP000694850"/>
    </source>
</evidence>
<evidence type="ECO:0000256" key="1">
    <source>
        <dbReference type="ARBA" id="ARBA00004604"/>
    </source>
</evidence>
<feature type="compositionally biased region" description="Basic and acidic residues" evidence="11">
    <location>
        <begin position="429"/>
        <end position="440"/>
    </location>
</feature>
<keyword evidence="4" id="KW-0539">Nucleus</keyword>
<evidence type="ECO:0000256" key="10">
    <source>
        <dbReference type="ARBA" id="ARBA00083122"/>
    </source>
</evidence>
<feature type="compositionally biased region" description="Basic and acidic residues" evidence="11">
    <location>
        <begin position="350"/>
        <end position="361"/>
    </location>
</feature>
<evidence type="ECO:0000256" key="2">
    <source>
        <dbReference type="ARBA" id="ARBA00022553"/>
    </source>
</evidence>
<keyword evidence="12" id="KW-1185">Reference proteome</keyword>
<dbReference type="Gene3D" id="6.20.250.70">
    <property type="match status" value="1"/>
</dbReference>
<dbReference type="PANTHER" id="PTHR15484">
    <property type="entry name" value="DNA-DIRECTED RNA POLYMERASE I SUBUNIT RPA34"/>
    <property type="match status" value="1"/>
</dbReference>
<dbReference type="PANTHER" id="PTHR15484:SF8">
    <property type="entry name" value="DNA-DIRECTED RNA POLYMERASE I SUBUNIT RPA34"/>
    <property type="match status" value="1"/>
</dbReference>
<dbReference type="InterPro" id="IPR013240">
    <property type="entry name" value="DNA-dir_RNA_pol1_su_RPA34"/>
</dbReference>
<dbReference type="GO" id="GO:0005736">
    <property type="term" value="C:RNA polymerase I complex"/>
    <property type="evidence" value="ECO:0007669"/>
    <property type="project" value="UniProtKB-ARBA"/>
</dbReference>
<dbReference type="Pfam" id="PF08208">
    <property type="entry name" value="RNA_polI_A34"/>
    <property type="match status" value="1"/>
</dbReference>
<keyword evidence="2" id="KW-0597">Phosphoprotein</keyword>
<dbReference type="GeneID" id="103198863"/>
<evidence type="ECO:0000256" key="6">
    <source>
        <dbReference type="ARBA" id="ARBA00063634"/>
    </source>
</evidence>
<dbReference type="FunFam" id="6.20.250.70:FF:000001">
    <property type="entry name" value="DNA-directed RNA polymerase I subunit RPA34"/>
    <property type="match status" value="1"/>
</dbReference>
<evidence type="ECO:0000256" key="4">
    <source>
        <dbReference type="ARBA" id="ARBA00023242"/>
    </source>
</evidence>
<comment type="similarity">
    <text evidence="5">Belongs to the eukaryotic RPA34 RNA polymerase subunit family.</text>
</comment>
<keyword evidence="13" id="KW-0240">DNA-directed RNA polymerase</keyword>
<evidence type="ECO:0000256" key="11">
    <source>
        <dbReference type="SAM" id="MobiDB-lite"/>
    </source>
</evidence>
<dbReference type="CTD" id="10849"/>
<dbReference type="RefSeq" id="XP_007941261.1">
    <property type="nucleotide sequence ID" value="XM_007943070.1"/>
</dbReference>
<name>A0A8B7A523_ORYAF</name>
<comment type="subunit">
    <text evidence="6">Component of the RNA polymerase I (Pol I) complex consisting of 13 subunits: a ten-subunit catalytic core composed of POLR1A/RPA1, POLR1B/RPA2, POLR1C/RPAC1, POLR1D/RPAC2, POLR1H/RPA12, POLR2E/RPABC1, POLR2F/RPABC2, POLR2H/RPABC3, POLR2K/RPABC4 and POLR2L/RPABC5; a mobile stalk subunit POLR1F/RPA43 protruding from the core and additional subunits homologous to general transcription factors POLR1E/RPA49 and POLR1G/RPA34. Forms a heterodimer with POLR1E/RPA49. Part of Pol I pre-initiation complex (PIC), in which Pol I core assembles with RRN3 and promoter-bound UTBF and SL1/TIF-IB complex. Interacts with TAF1A thereby associates with the SL1/TIF-IB complex. Interacts with UBTF. Interacts with POLR1E/PRAF1 through its N-terminal region.</text>
</comment>
<feature type="region of interest" description="Disordered" evidence="11">
    <location>
        <begin position="233"/>
        <end position="253"/>
    </location>
</feature>
<dbReference type="AlphaFoldDB" id="A0A8B7A523"/>
<keyword evidence="3" id="KW-0007">Acetylation</keyword>